<dbReference type="Pfam" id="PF11199">
    <property type="entry name" value="DUF2891"/>
    <property type="match status" value="1"/>
</dbReference>
<dbReference type="AlphaFoldDB" id="A0A6P0EUG1"/>
<name>A0A6P0EUG1_9ACTN</name>
<dbReference type="RefSeq" id="WP_163609392.1">
    <property type="nucleotide sequence ID" value="NZ_JAAGWB010000005.1"/>
</dbReference>
<dbReference type="Proteomes" id="UP000468828">
    <property type="component" value="Unassembled WGS sequence"/>
</dbReference>
<dbReference type="InterPro" id="IPR021365">
    <property type="entry name" value="DUF2891"/>
</dbReference>
<dbReference type="EMBL" id="JAAGWH010000005">
    <property type="protein sequence ID" value="NEK92928.1"/>
    <property type="molecule type" value="Genomic_DNA"/>
</dbReference>
<proteinExistence type="predicted"/>
<accession>A0A6P0EUG1</accession>
<dbReference type="Proteomes" id="UP000471152">
    <property type="component" value="Unassembled WGS sequence"/>
</dbReference>
<reference evidence="2 4" key="2">
    <citation type="submission" date="2020-02" db="EMBL/GenBank/DDBJ databases">
        <title>The WGS of Modestobacter muralis DSM 100205.</title>
        <authorList>
            <person name="Jiang Z."/>
        </authorList>
    </citation>
    <scope>NUCLEOTIDE SEQUENCE [LARGE SCALE GENOMIC DNA]</scope>
    <source>
        <strain evidence="2 4">DSM 100205</strain>
    </source>
</reference>
<reference evidence="1 3" key="1">
    <citation type="submission" date="2020-01" db="EMBL/GenBank/DDBJ databases">
        <title>the WGS Modestobacter muralis CPCC 204518.</title>
        <authorList>
            <person name="Jiang Z."/>
        </authorList>
    </citation>
    <scope>NUCLEOTIDE SEQUENCE [LARGE SCALE GENOMIC DNA]</scope>
    <source>
        <strain evidence="1 3">DSM 100205</strain>
    </source>
</reference>
<keyword evidence="3" id="KW-1185">Reference proteome</keyword>
<protein>
    <submittedName>
        <fullName evidence="1">DUF2891 family protein</fullName>
    </submittedName>
</protein>
<evidence type="ECO:0000313" key="4">
    <source>
        <dbReference type="Proteomes" id="UP000471152"/>
    </source>
</evidence>
<gene>
    <name evidence="2" type="ORF">G3R41_01900</name>
    <name evidence="1" type="ORF">GCU67_01900</name>
</gene>
<organism evidence="1 3">
    <name type="scientific">Modestobacter muralis</name>
    <dbReference type="NCBI Taxonomy" id="1608614"/>
    <lineage>
        <taxon>Bacteria</taxon>
        <taxon>Bacillati</taxon>
        <taxon>Actinomycetota</taxon>
        <taxon>Actinomycetes</taxon>
        <taxon>Geodermatophilales</taxon>
        <taxon>Geodermatophilaceae</taxon>
        <taxon>Modestobacter</taxon>
    </lineage>
</organism>
<sequence length="328" mass="35316">MTPPELLGAAPELAATALRTVQVEFPNGLRVDYAAPGDAPHRPRDRHPAFYGSYDWHSAVEMHWVLARLLRVAPAQVAAAEIRAVFDEHWTPAAIAAEVAFAASSPGWERPYGWAWALTLHEELASWSDDGDPDALRWAAALQPLADHFLGAYARWLPAATYPVRYGLHPNSAFGLLRALPAARRAGVDGLLTDAARRWFGADTAAPLRWEPSGSDFLSPALTEAVLMTAVLPDPAPWLAGFLPDGVALTPAGVGDAADGQTAHLHGLNLSRAWCLRRLADALPGDRSRLLASAAEHAAAALPFVSGSHYTVEHWLVAYALLYLDPAY</sequence>
<dbReference type="EMBL" id="JAAGWB010000005">
    <property type="protein sequence ID" value="NEN49695.1"/>
    <property type="molecule type" value="Genomic_DNA"/>
</dbReference>
<comment type="caution">
    <text evidence="1">The sequence shown here is derived from an EMBL/GenBank/DDBJ whole genome shotgun (WGS) entry which is preliminary data.</text>
</comment>
<evidence type="ECO:0000313" key="2">
    <source>
        <dbReference type="EMBL" id="NEN49695.1"/>
    </source>
</evidence>
<evidence type="ECO:0000313" key="3">
    <source>
        <dbReference type="Proteomes" id="UP000468828"/>
    </source>
</evidence>
<evidence type="ECO:0000313" key="1">
    <source>
        <dbReference type="EMBL" id="NEK92928.1"/>
    </source>
</evidence>